<dbReference type="EC" id="5.3.1.1" evidence="3"/>
<dbReference type="InterPro" id="IPR013785">
    <property type="entry name" value="Aldolase_TIM"/>
</dbReference>
<dbReference type="STRING" id="1121416.SAMN02745220_01381"/>
<dbReference type="EMBL" id="FRFE01000005">
    <property type="protein sequence ID" value="SHO46235.1"/>
    <property type="molecule type" value="Genomic_DNA"/>
</dbReference>
<comment type="subunit">
    <text evidence="3">Homodimer.</text>
</comment>
<dbReference type="Pfam" id="PF00121">
    <property type="entry name" value="TIM"/>
    <property type="match status" value="1"/>
</dbReference>
<dbReference type="GO" id="GO:0046166">
    <property type="term" value="P:glyceraldehyde-3-phosphate biosynthetic process"/>
    <property type="evidence" value="ECO:0007669"/>
    <property type="project" value="TreeGrafter"/>
</dbReference>
<keyword evidence="2 3" id="KW-0413">Isomerase</keyword>
<dbReference type="Gene3D" id="3.20.20.70">
    <property type="entry name" value="Aldolase class I"/>
    <property type="match status" value="1"/>
</dbReference>
<comment type="pathway">
    <text evidence="3">Carbohydrate degradation; glycolysis; D-glyceraldehyde 3-phosphate from glycerone phosphate: step 1/1.</text>
</comment>
<name>A0A1M7Y325_9BACT</name>
<sequence>MGLLSRFLQTEKTKDLQPPAGGVGRRLVVGNWKCYKTSGEAKVWFDTFAEKYVPSPDVEIVIAPTLLSLELVARYLEELNLDQVSLAAQDVSPFPVGGYTGAVAADMLKGLVDYVIVGHSERRRYFHETQMDVTNKITEVLDAGLKPIICVDRPYLVSQLSALSDLETGHALVAYCPVDALSFRIPESAGKVGEAVDEIRNVFPHRAIIYGGSILPDNAGEYLALDSLAGVFVGSASLEPESFLDICRQAAQFARPQS</sequence>
<keyword evidence="5" id="KW-1185">Reference proteome</keyword>
<dbReference type="UniPathway" id="UPA00109">
    <property type="reaction ID" value="UER00189"/>
</dbReference>
<reference evidence="4 5" key="1">
    <citation type="submission" date="2016-12" db="EMBL/GenBank/DDBJ databases">
        <authorList>
            <person name="Song W.-J."/>
            <person name="Kurnit D.M."/>
        </authorList>
    </citation>
    <scope>NUCLEOTIDE SEQUENCE [LARGE SCALE GENOMIC DNA]</scope>
    <source>
        <strain evidence="4 5">DSM 18488</strain>
    </source>
</reference>
<gene>
    <name evidence="4" type="ORF">SAMN02745220_01381</name>
</gene>
<dbReference type="SUPFAM" id="SSF51351">
    <property type="entry name" value="Triosephosphate isomerase (TIM)"/>
    <property type="match status" value="1"/>
</dbReference>
<comment type="subcellular location">
    <subcellularLocation>
        <location evidence="3">Cytoplasm</location>
    </subcellularLocation>
</comment>
<comment type="pathway">
    <text evidence="3">Carbohydrate biosynthesis; gluconeogenesis.</text>
</comment>
<comment type="catalytic activity">
    <reaction evidence="3">
        <text>D-glyceraldehyde 3-phosphate = dihydroxyacetone phosphate</text>
        <dbReference type="Rhea" id="RHEA:18585"/>
        <dbReference type="ChEBI" id="CHEBI:57642"/>
        <dbReference type="ChEBI" id="CHEBI:59776"/>
        <dbReference type="EC" id="5.3.1.1"/>
    </reaction>
</comment>
<dbReference type="GO" id="GO:0004807">
    <property type="term" value="F:triose-phosphate isomerase activity"/>
    <property type="evidence" value="ECO:0007669"/>
    <property type="project" value="UniProtKB-EC"/>
</dbReference>
<keyword evidence="3" id="KW-0312">Gluconeogenesis</keyword>
<dbReference type="CDD" id="cd00311">
    <property type="entry name" value="TIM"/>
    <property type="match status" value="1"/>
</dbReference>
<dbReference type="OrthoDB" id="9809429at2"/>
<evidence type="ECO:0000313" key="4">
    <source>
        <dbReference type="EMBL" id="SHO46235.1"/>
    </source>
</evidence>
<dbReference type="AlphaFoldDB" id="A0A1M7Y325"/>
<organism evidence="4 5">
    <name type="scientific">Desulfopila aestuarii DSM 18488</name>
    <dbReference type="NCBI Taxonomy" id="1121416"/>
    <lineage>
        <taxon>Bacteria</taxon>
        <taxon>Pseudomonadati</taxon>
        <taxon>Thermodesulfobacteriota</taxon>
        <taxon>Desulfobulbia</taxon>
        <taxon>Desulfobulbales</taxon>
        <taxon>Desulfocapsaceae</taxon>
        <taxon>Desulfopila</taxon>
    </lineage>
</organism>
<evidence type="ECO:0000256" key="1">
    <source>
        <dbReference type="ARBA" id="ARBA00007422"/>
    </source>
</evidence>
<dbReference type="GO" id="GO:0005829">
    <property type="term" value="C:cytosol"/>
    <property type="evidence" value="ECO:0007669"/>
    <property type="project" value="TreeGrafter"/>
</dbReference>
<keyword evidence="3" id="KW-0324">Glycolysis</keyword>
<dbReference type="InterPro" id="IPR035990">
    <property type="entry name" value="TIM_sf"/>
</dbReference>
<dbReference type="UniPathway" id="UPA00138"/>
<proteinExistence type="inferred from homology"/>
<evidence type="ECO:0000313" key="5">
    <source>
        <dbReference type="Proteomes" id="UP000184603"/>
    </source>
</evidence>
<dbReference type="GO" id="GO:0019563">
    <property type="term" value="P:glycerol catabolic process"/>
    <property type="evidence" value="ECO:0007669"/>
    <property type="project" value="TreeGrafter"/>
</dbReference>
<dbReference type="PANTHER" id="PTHR21139">
    <property type="entry name" value="TRIOSEPHOSPHATE ISOMERASE"/>
    <property type="match status" value="1"/>
</dbReference>
<keyword evidence="3" id="KW-0963">Cytoplasm</keyword>
<dbReference type="PANTHER" id="PTHR21139:SF42">
    <property type="entry name" value="TRIOSEPHOSPHATE ISOMERASE"/>
    <property type="match status" value="1"/>
</dbReference>
<evidence type="ECO:0000256" key="2">
    <source>
        <dbReference type="ARBA" id="ARBA00023235"/>
    </source>
</evidence>
<protein>
    <recommendedName>
        <fullName evidence="3">Triosephosphate isomerase</fullName>
        <ecNumber evidence="3">5.3.1.1</ecNumber>
    </recommendedName>
</protein>
<dbReference type="PROSITE" id="PS51440">
    <property type="entry name" value="TIM_2"/>
    <property type="match status" value="1"/>
</dbReference>
<evidence type="ECO:0000256" key="3">
    <source>
        <dbReference type="RuleBase" id="RU363013"/>
    </source>
</evidence>
<dbReference type="InterPro" id="IPR000652">
    <property type="entry name" value="Triosephosphate_isomerase"/>
</dbReference>
<accession>A0A1M7Y325</accession>
<dbReference type="GO" id="GO:0006094">
    <property type="term" value="P:gluconeogenesis"/>
    <property type="evidence" value="ECO:0007669"/>
    <property type="project" value="UniProtKB-UniPathway"/>
</dbReference>
<dbReference type="GO" id="GO:0006096">
    <property type="term" value="P:glycolytic process"/>
    <property type="evidence" value="ECO:0007669"/>
    <property type="project" value="UniProtKB-UniPathway"/>
</dbReference>
<dbReference type="Proteomes" id="UP000184603">
    <property type="component" value="Unassembled WGS sequence"/>
</dbReference>
<dbReference type="RefSeq" id="WP_073612723.1">
    <property type="nucleotide sequence ID" value="NZ_FRFE01000005.1"/>
</dbReference>
<comment type="similarity">
    <text evidence="1 3">Belongs to the triosephosphate isomerase family.</text>
</comment>